<dbReference type="GO" id="GO:0060964">
    <property type="term" value="P:regulation of miRNA-mediated gene silencing"/>
    <property type="evidence" value="ECO:0007669"/>
    <property type="project" value="InterPro"/>
</dbReference>
<dbReference type="PROSITE" id="PS50118">
    <property type="entry name" value="HMG_BOX_2"/>
    <property type="match status" value="1"/>
</dbReference>
<evidence type="ECO:0000313" key="11">
    <source>
        <dbReference type="EMBL" id="CAG7726983.1"/>
    </source>
</evidence>
<dbReference type="PANTHER" id="PTHR21358:SF4">
    <property type="entry name" value="PROTEIN MAELSTROM HOMOLOG"/>
    <property type="match status" value="1"/>
</dbReference>
<dbReference type="GO" id="GO:0030154">
    <property type="term" value="P:cell differentiation"/>
    <property type="evidence" value="ECO:0007669"/>
    <property type="project" value="UniProtKB-KW"/>
</dbReference>
<accession>A0A8J2JTB1</accession>
<dbReference type="InterPro" id="IPR009071">
    <property type="entry name" value="HMG_box_dom"/>
</dbReference>
<comment type="subcellular location">
    <subcellularLocation>
        <location evidence="2">Cytoplasm</location>
    </subcellularLocation>
    <subcellularLocation>
        <location evidence="1">Nucleus</location>
    </subcellularLocation>
</comment>
<evidence type="ECO:0000256" key="2">
    <source>
        <dbReference type="ARBA" id="ARBA00004496"/>
    </source>
</evidence>
<dbReference type="GO" id="GO:0007283">
    <property type="term" value="P:spermatogenesis"/>
    <property type="evidence" value="ECO:0007669"/>
    <property type="project" value="TreeGrafter"/>
</dbReference>
<name>A0A8J2JTB1_9HEXA</name>
<feature type="non-terminal residue" evidence="11">
    <location>
        <position position="1"/>
    </location>
</feature>
<dbReference type="GO" id="GO:0045892">
    <property type="term" value="P:negative regulation of DNA-templated transcription"/>
    <property type="evidence" value="ECO:0007669"/>
    <property type="project" value="TreeGrafter"/>
</dbReference>
<dbReference type="PANTHER" id="PTHR21358">
    <property type="entry name" value="PROTEIN MAELSTROM HOMOLOG"/>
    <property type="match status" value="1"/>
</dbReference>
<evidence type="ECO:0000256" key="1">
    <source>
        <dbReference type="ARBA" id="ARBA00004123"/>
    </source>
</evidence>
<comment type="similarity">
    <text evidence="3">Belongs to the maelstrom family.</text>
</comment>
<dbReference type="Pfam" id="PF09011">
    <property type="entry name" value="HMG_box_2"/>
    <property type="match status" value="1"/>
</dbReference>
<keyword evidence="12" id="KW-1185">Reference proteome</keyword>
<comment type="caution">
    <text evidence="11">The sequence shown here is derived from an EMBL/GenBank/DDBJ whole genome shotgun (WGS) entry which is preliminary data.</text>
</comment>
<evidence type="ECO:0000256" key="4">
    <source>
        <dbReference type="ARBA" id="ARBA00022490"/>
    </source>
</evidence>
<gene>
    <name evidence="11" type="ORF">AFUS01_LOCUS15857</name>
</gene>
<proteinExistence type="inferred from homology"/>
<reference evidence="11" key="1">
    <citation type="submission" date="2021-06" db="EMBL/GenBank/DDBJ databases">
        <authorList>
            <person name="Hodson N. C."/>
            <person name="Mongue J. A."/>
            <person name="Jaron S. K."/>
        </authorList>
    </citation>
    <scope>NUCLEOTIDE SEQUENCE</scope>
</reference>
<dbReference type="GO" id="GO:0034587">
    <property type="term" value="P:piRNA processing"/>
    <property type="evidence" value="ECO:0007669"/>
    <property type="project" value="TreeGrafter"/>
</dbReference>
<keyword evidence="6 9" id="KW-0238">DNA-binding</keyword>
<feature type="DNA-binding region" description="HMG box" evidence="9">
    <location>
        <begin position="5"/>
        <end position="75"/>
    </location>
</feature>
<feature type="domain" description="HMG box" evidence="10">
    <location>
        <begin position="5"/>
        <end position="75"/>
    </location>
</feature>
<dbReference type="GO" id="GO:0005634">
    <property type="term" value="C:nucleus"/>
    <property type="evidence" value="ECO:0007669"/>
    <property type="project" value="UniProtKB-SubCell"/>
</dbReference>
<keyword evidence="8 9" id="KW-0539">Nucleus</keyword>
<sequence length="239" mass="27646">MPKLKKAPKNSYYFFMRERKAELEAQGYRFPRGLQDVASAVRGEWNDLPPAEKERYEALAKEAKEMEKTNYDNKFTTSGESYASLNRRLEAEQTEKAELKSMFHRIVRSEIPEERIYVLVQAIPSCEVGLNNLNEKKEYYPLEICFAAFSLRDGFICQYWTLVNTMTVPCGYASSAKDTSEETCLPQPGSKIFEREAPQAVNYNQIMSNIRQFVETWCSDYPDKKHMVFATDSNITSIN</sequence>
<dbReference type="Proteomes" id="UP000708208">
    <property type="component" value="Unassembled WGS sequence"/>
</dbReference>
<evidence type="ECO:0000313" key="12">
    <source>
        <dbReference type="Proteomes" id="UP000708208"/>
    </source>
</evidence>
<keyword evidence="5" id="KW-0221">Differentiation</keyword>
<dbReference type="SMART" id="SM00398">
    <property type="entry name" value="HMG"/>
    <property type="match status" value="1"/>
</dbReference>
<organism evidence="11 12">
    <name type="scientific">Allacma fusca</name>
    <dbReference type="NCBI Taxonomy" id="39272"/>
    <lineage>
        <taxon>Eukaryota</taxon>
        <taxon>Metazoa</taxon>
        <taxon>Ecdysozoa</taxon>
        <taxon>Arthropoda</taxon>
        <taxon>Hexapoda</taxon>
        <taxon>Collembola</taxon>
        <taxon>Symphypleona</taxon>
        <taxon>Sminthuridae</taxon>
        <taxon>Allacma</taxon>
    </lineage>
</organism>
<evidence type="ECO:0000256" key="3">
    <source>
        <dbReference type="ARBA" id="ARBA00007057"/>
    </source>
</evidence>
<evidence type="ECO:0000256" key="5">
    <source>
        <dbReference type="ARBA" id="ARBA00022782"/>
    </source>
</evidence>
<evidence type="ECO:0000256" key="9">
    <source>
        <dbReference type="PROSITE-ProRule" id="PRU00267"/>
    </source>
</evidence>
<keyword evidence="4" id="KW-0963">Cytoplasm</keyword>
<dbReference type="GO" id="GO:0043186">
    <property type="term" value="C:P granule"/>
    <property type="evidence" value="ECO:0007669"/>
    <property type="project" value="TreeGrafter"/>
</dbReference>
<evidence type="ECO:0000259" key="10">
    <source>
        <dbReference type="PROSITE" id="PS50118"/>
    </source>
</evidence>
<dbReference type="GO" id="GO:0043565">
    <property type="term" value="F:sequence-specific DNA binding"/>
    <property type="evidence" value="ECO:0007669"/>
    <property type="project" value="TreeGrafter"/>
</dbReference>
<dbReference type="AlphaFoldDB" id="A0A8J2JTB1"/>
<evidence type="ECO:0000256" key="8">
    <source>
        <dbReference type="ARBA" id="ARBA00023242"/>
    </source>
</evidence>
<dbReference type="GO" id="GO:0007140">
    <property type="term" value="P:male meiotic nuclear division"/>
    <property type="evidence" value="ECO:0007669"/>
    <property type="project" value="TreeGrafter"/>
</dbReference>
<dbReference type="CDD" id="cd21992">
    <property type="entry name" value="HMG-box_MAEL"/>
    <property type="match status" value="1"/>
</dbReference>
<evidence type="ECO:0000256" key="6">
    <source>
        <dbReference type="ARBA" id="ARBA00023125"/>
    </source>
</evidence>
<dbReference type="InterPro" id="IPR024970">
    <property type="entry name" value="Maelstrom"/>
</dbReference>
<evidence type="ECO:0000256" key="7">
    <source>
        <dbReference type="ARBA" id="ARBA00023158"/>
    </source>
</evidence>
<dbReference type="InterPro" id="IPR039259">
    <property type="entry name" value="Protein_maelstrom"/>
</dbReference>
<dbReference type="EMBL" id="CAJVCH010142612">
    <property type="protein sequence ID" value="CAG7726983.1"/>
    <property type="molecule type" value="Genomic_DNA"/>
</dbReference>
<keyword evidence="7" id="KW-0943">RNA-mediated gene silencing</keyword>
<protein>
    <recommendedName>
        <fullName evidence="10">HMG box domain-containing protein</fullName>
    </recommendedName>
</protein>
<dbReference type="OrthoDB" id="24555at2759"/>
<dbReference type="Pfam" id="PF13017">
    <property type="entry name" value="Maelstrom"/>
    <property type="match status" value="1"/>
</dbReference>